<reference evidence="2" key="1">
    <citation type="submission" date="2013-12" db="EMBL/GenBank/DDBJ databases">
        <authorList>
            <person name="Aslett M."/>
        </authorList>
    </citation>
    <scope>NUCLEOTIDE SEQUENCE [LARGE SCALE GENOMIC DNA]</scope>
    <source>
        <strain evidence="2">Lindley</strain>
    </source>
</reference>
<protein>
    <submittedName>
        <fullName evidence="3">Apoptosis regulator BAX</fullName>
    </submittedName>
</protein>
<proteinExistence type="predicted"/>
<evidence type="ECO:0000313" key="2">
    <source>
        <dbReference type="Proteomes" id="UP000050741"/>
    </source>
</evidence>
<keyword evidence="2" id="KW-1185">Reference proteome</keyword>
<dbReference type="Proteomes" id="UP000050741">
    <property type="component" value="Unassembled WGS sequence"/>
</dbReference>
<evidence type="ECO:0000313" key="3">
    <source>
        <dbReference type="WBParaSite" id="GPLIN_000258500"/>
    </source>
</evidence>
<sequence>MEADSFLLYYIKRRIESGDAGLQWSEAPYCGEEDDGTVPCGWLAVEQAALNFESDNRDQIEHELNQLAKGVRGRSVINFSGFKNVVDTYFKLLQSRLKQNAENLCVPLLALIAFTGMFSRRLAEMDANEHILREQNRRDFRHEIYLLSIYGPVMFRSKLDTLTTSDNSYSWDRFCSDSHKLLEHISFCKKRAEASAALLSTSSRVGVVVLCGLAAAAAAYFLIVRRYAEAI</sequence>
<dbReference type="AlphaFoldDB" id="A0A183BPP9"/>
<accession>A0A183BPP9</accession>
<organism evidence="2 3">
    <name type="scientific">Globodera pallida</name>
    <name type="common">Potato cyst nematode worm</name>
    <name type="synonym">Heterodera pallida</name>
    <dbReference type="NCBI Taxonomy" id="36090"/>
    <lineage>
        <taxon>Eukaryota</taxon>
        <taxon>Metazoa</taxon>
        <taxon>Ecdysozoa</taxon>
        <taxon>Nematoda</taxon>
        <taxon>Chromadorea</taxon>
        <taxon>Rhabditida</taxon>
        <taxon>Tylenchina</taxon>
        <taxon>Tylenchomorpha</taxon>
        <taxon>Tylenchoidea</taxon>
        <taxon>Heteroderidae</taxon>
        <taxon>Heteroderinae</taxon>
        <taxon>Globodera</taxon>
    </lineage>
</organism>
<keyword evidence="1" id="KW-0812">Transmembrane</keyword>
<evidence type="ECO:0000256" key="1">
    <source>
        <dbReference type="SAM" id="Phobius"/>
    </source>
</evidence>
<dbReference type="WBParaSite" id="GPLIN_000258500">
    <property type="protein sequence ID" value="GPLIN_000258500"/>
    <property type="gene ID" value="GPLIN_000258500"/>
</dbReference>
<name>A0A183BPP9_GLOPA</name>
<feature type="transmembrane region" description="Helical" evidence="1">
    <location>
        <begin position="205"/>
        <end position="224"/>
    </location>
</feature>
<keyword evidence="1" id="KW-1133">Transmembrane helix</keyword>
<keyword evidence="1" id="KW-0472">Membrane</keyword>
<reference evidence="2" key="2">
    <citation type="submission" date="2014-05" db="EMBL/GenBank/DDBJ databases">
        <title>The genome and life-stage specific transcriptomes of Globodera pallida elucidate key aspects of plant parasitism by a cyst nematode.</title>
        <authorList>
            <person name="Cotton J.A."/>
            <person name="Lilley C.J."/>
            <person name="Jones L.M."/>
            <person name="Kikuchi T."/>
            <person name="Reid A.J."/>
            <person name="Thorpe P."/>
            <person name="Tsai I.J."/>
            <person name="Beasley H."/>
            <person name="Blok V."/>
            <person name="Cock P.J.A."/>
            <person name="Van den Akker S.E."/>
            <person name="Holroyd N."/>
            <person name="Hunt M."/>
            <person name="Mantelin S."/>
            <person name="Naghra H."/>
            <person name="Pain A."/>
            <person name="Palomares-Rius J.E."/>
            <person name="Zarowiecki M."/>
            <person name="Berriman M."/>
            <person name="Jones J.T."/>
            <person name="Urwin P.E."/>
        </authorList>
    </citation>
    <scope>NUCLEOTIDE SEQUENCE [LARGE SCALE GENOMIC DNA]</scope>
    <source>
        <strain evidence="2">Lindley</strain>
    </source>
</reference>
<reference evidence="3" key="3">
    <citation type="submission" date="2016-06" db="UniProtKB">
        <authorList>
            <consortium name="WormBaseParasite"/>
        </authorList>
    </citation>
    <scope>IDENTIFICATION</scope>
</reference>